<dbReference type="Gene3D" id="2.160.20.10">
    <property type="entry name" value="Single-stranded right-handed beta-helix, Pectin lyase-like"/>
    <property type="match status" value="1"/>
</dbReference>
<dbReference type="InterPro" id="IPR000743">
    <property type="entry name" value="Glyco_hydro_28"/>
</dbReference>
<evidence type="ECO:0000256" key="2">
    <source>
        <dbReference type="ARBA" id="ARBA00022801"/>
    </source>
</evidence>
<reference evidence="5 6" key="1">
    <citation type="submission" date="2015-09" db="EMBL/GenBank/DDBJ databases">
        <authorList>
            <consortium name="Pathogen Informatics"/>
        </authorList>
    </citation>
    <scope>NUCLEOTIDE SEQUENCE [LARGE SCALE GENOMIC DNA]</scope>
    <source>
        <strain evidence="5 6">2789STDY5834875</strain>
    </source>
</reference>
<dbReference type="OrthoDB" id="9795222at2"/>
<evidence type="ECO:0000256" key="4">
    <source>
        <dbReference type="RuleBase" id="RU361169"/>
    </source>
</evidence>
<dbReference type="InterPro" id="IPR012334">
    <property type="entry name" value="Pectin_lyas_fold"/>
</dbReference>
<gene>
    <name evidence="5" type="primary">pehA</name>
    <name evidence="5" type="ORF">ERS852490_02618</name>
</gene>
<dbReference type="SMR" id="A0A174Z4B4"/>
<name>A0A174Z4B4_9FIRM</name>
<evidence type="ECO:0000313" key="5">
    <source>
        <dbReference type="EMBL" id="CUQ78966.1"/>
    </source>
</evidence>
<dbReference type="EMBL" id="CZBU01000006">
    <property type="protein sequence ID" value="CUQ78966.1"/>
    <property type="molecule type" value="Genomic_DNA"/>
</dbReference>
<evidence type="ECO:0000256" key="3">
    <source>
        <dbReference type="ARBA" id="ARBA00023295"/>
    </source>
</evidence>
<dbReference type="Proteomes" id="UP000095621">
    <property type="component" value="Unassembled WGS sequence"/>
</dbReference>
<protein>
    <submittedName>
        <fullName evidence="5">Endo-polygalacturonase</fullName>
        <ecNumber evidence="5">3.2.1.15</ecNumber>
    </submittedName>
</protein>
<dbReference type="InterPro" id="IPR006626">
    <property type="entry name" value="PbH1"/>
</dbReference>
<dbReference type="PANTHER" id="PTHR31339">
    <property type="entry name" value="PECTIN LYASE-RELATED"/>
    <property type="match status" value="1"/>
</dbReference>
<dbReference type="RefSeq" id="WP_055216349.1">
    <property type="nucleotide sequence ID" value="NZ_CZBU01000006.1"/>
</dbReference>
<keyword evidence="3 4" id="KW-0326">Glycosidase</keyword>
<dbReference type="AlphaFoldDB" id="A0A174Z4B4"/>
<dbReference type="SMART" id="SM00710">
    <property type="entry name" value="PbH1"/>
    <property type="match status" value="3"/>
</dbReference>
<dbReference type="InterPro" id="IPR011050">
    <property type="entry name" value="Pectin_lyase_fold/virulence"/>
</dbReference>
<dbReference type="PANTHER" id="PTHR31339:SF9">
    <property type="entry name" value="PLASMIN AND FIBRONECTIN-BINDING PROTEIN A"/>
    <property type="match status" value="1"/>
</dbReference>
<sequence>MDTIHSDIFPDGTPVDGWFHNTSIPELTELGKQYIITDYDIHDDGRIYTDNFQKLIDLVYNAGGGVIVIPHGTYMTGALFFRQGVNLYIEDGATLMGSDNISDYPVCKTRIEGETCQYFTALINASGIDGFTLCGNGTIDGNGLRSWKAFWQRRTWNPDCTNKDEQRARLIYMAGCTNVTVAGLHICNSQFWTNHLYRCSHVRYLDCRITSPSAPVKAPSTDAIDIDACTDILIKGCTINVNDDAVALKGGKGPFADIDPDNGANERIIIEDCTFEFCHGCLTCGSESIHNKNIIMRHIKVNSGYNLLWLKMRPDTPQHYEYITIEYVQGKIFNFININPWTQFFDLKGRTDIPPSSTEHIIIRKNTCTCNVFRNIKEAPEQYTLTDIQIDDNIIEEIGTPSDKTKHTGAE</sequence>
<accession>A0A174Z4B4</accession>
<dbReference type="SUPFAM" id="SSF51126">
    <property type="entry name" value="Pectin lyase-like"/>
    <property type="match status" value="1"/>
</dbReference>
<evidence type="ECO:0000256" key="1">
    <source>
        <dbReference type="ARBA" id="ARBA00008834"/>
    </source>
</evidence>
<keyword evidence="2 4" id="KW-0378">Hydrolase</keyword>
<dbReference type="Pfam" id="PF00295">
    <property type="entry name" value="Glyco_hydro_28"/>
    <property type="match status" value="1"/>
</dbReference>
<proteinExistence type="inferred from homology"/>
<dbReference type="GO" id="GO:0004650">
    <property type="term" value="F:polygalacturonase activity"/>
    <property type="evidence" value="ECO:0007669"/>
    <property type="project" value="UniProtKB-EC"/>
</dbReference>
<dbReference type="InterPro" id="IPR051801">
    <property type="entry name" value="GH28_Enzymes"/>
</dbReference>
<organism evidence="5 6">
    <name type="scientific">Lachnospira eligens</name>
    <dbReference type="NCBI Taxonomy" id="39485"/>
    <lineage>
        <taxon>Bacteria</taxon>
        <taxon>Bacillati</taxon>
        <taxon>Bacillota</taxon>
        <taxon>Clostridia</taxon>
        <taxon>Lachnospirales</taxon>
        <taxon>Lachnospiraceae</taxon>
        <taxon>Lachnospira</taxon>
    </lineage>
</organism>
<dbReference type="GO" id="GO:0005975">
    <property type="term" value="P:carbohydrate metabolic process"/>
    <property type="evidence" value="ECO:0007669"/>
    <property type="project" value="InterPro"/>
</dbReference>
<evidence type="ECO:0000313" key="6">
    <source>
        <dbReference type="Proteomes" id="UP000095621"/>
    </source>
</evidence>
<dbReference type="EC" id="3.2.1.15" evidence="5"/>
<comment type="similarity">
    <text evidence="1 4">Belongs to the glycosyl hydrolase 28 family.</text>
</comment>